<organism evidence="2 3">
    <name type="scientific">Rhodovastum atsumiense</name>
    <dbReference type="NCBI Taxonomy" id="504468"/>
    <lineage>
        <taxon>Bacteria</taxon>
        <taxon>Pseudomonadati</taxon>
        <taxon>Pseudomonadota</taxon>
        <taxon>Alphaproteobacteria</taxon>
        <taxon>Acetobacterales</taxon>
        <taxon>Acetobacteraceae</taxon>
        <taxon>Rhodovastum</taxon>
    </lineage>
</organism>
<keyword evidence="3" id="KW-1185">Reference proteome</keyword>
<reference evidence="2 3" key="1">
    <citation type="submission" date="2019-09" db="EMBL/GenBank/DDBJ databases">
        <title>Genome sequence of Rhodovastum atsumiense, a diverse member of the Acetobacteraceae family of non-sulfur purple photosynthetic bacteria.</title>
        <authorList>
            <person name="Meyer T."/>
            <person name="Kyndt J."/>
        </authorList>
    </citation>
    <scope>NUCLEOTIDE SEQUENCE [LARGE SCALE GENOMIC DNA]</scope>
    <source>
        <strain evidence="2 3">DSM 21279</strain>
    </source>
</reference>
<evidence type="ECO:0000313" key="3">
    <source>
        <dbReference type="Proteomes" id="UP000325255"/>
    </source>
</evidence>
<feature type="chain" id="PRO_5024356083" description="Lipoprotein" evidence="1">
    <location>
        <begin position="25"/>
        <end position="119"/>
    </location>
</feature>
<gene>
    <name evidence="2" type="ORF">F1189_30260</name>
</gene>
<dbReference type="RefSeq" id="WP_150045597.1">
    <property type="nucleotide sequence ID" value="NZ_OW485601.1"/>
</dbReference>
<dbReference type="Proteomes" id="UP000325255">
    <property type="component" value="Unassembled WGS sequence"/>
</dbReference>
<comment type="caution">
    <text evidence="2">The sequence shown here is derived from an EMBL/GenBank/DDBJ whole genome shotgun (WGS) entry which is preliminary data.</text>
</comment>
<dbReference type="OrthoDB" id="6429536at2"/>
<dbReference type="AlphaFoldDB" id="A0A5M6IJW2"/>
<sequence>MKMSQEWLVWRFCTIVLLALPLAACTTWVKPGAGPAALDAATTHCRAVAYATLPANMVTTTSRGASYDDRKKCEWYNSSGCIKSGDQYYAVNKTTTDTNSSGRSAIFRDCMYQDGWREQ</sequence>
<dbReference type="EMBL" id="VWPK01000099">
    <property type="protein sequence ID" value="KAA5608177.1"/>
    <property type="molecule type" value="Genomic_DNA"/>
</dbReference>
<proteinExistence type="predicted"/>
<accession>A0A5M6IJW2</accession>
<evidence type="ECO:0008006" key="4">
    <source>
        <dbReference type="Google" id="ProtNLM"/>
    </source>
</evidence>
<evidence type="ECO:0000256" key="1">
    <source>
        <dbReference type="SAM" id="SignalP"/>
    </source>
</evidence>
<keyword evidence="1" id="KW-0732">Signal</keyword>
<protein>
    <recommendedName>
        <fullName evidence="4">Lipoprotein</fullName>
    </recommendedName>
</protein>
<feature type="signal peptide" evidence="1">
    <location>
        <begin position="1"/>
        <end position="24"/>
    </location>
</feature>
<evidence type="ECO:0000313" key="2">
    <source>
        <dbReference type="EMBL" id="KAA5608177.1"/>
    </source>
</evidence>
<name>A0A5M6IJW2_9PROT</name>